<evidence type="ECO:0000313" key="4">
    <source>
        <dbReference type="EMBL" id="KAJ2780538.1"/>
    </source>
</evidence>
<dbReference type="SUPFAM" id="SSF58038">
    <property type="entry name" value="SNARE fusion complex"/>
    <property type="match status" value="2"/>
</dbReference>
<keyword evidence="5" id="KW-1185">Reference proteome</keyword>
<proteinExistence type="inferred from homology"/>
<dbReference type="GO" id="GO:0006887">
    <property type="term" value="P:exocytosis"/>
    <property type="evidence" value="ECO:0007669"/>
    <property type="project" value="TreeGrafter"/>
</dbReference>
<dbReference type="EMBL" id="JANBUL010000134">
    <property type="protein sequence ID" value="KAJ2780538.1"/>
    <property type="molecule type" value="Genomic_DNA"/>
</dbReference>
<feature type="region of interest" description="Disordered" evidence="2">
    <location>
        <begin position="1"/>
        <end position="96"/>
    </location>
</feature>
<dbReference type="SMART" id="SM00397">
    <property type="entry name" value="t_SNARE"/>
    <property type="match status" value="2"/>
</dbReference>
<organism evidence="4 5">
    <name type="scientific">Coemansia javaensis</name>
    <dbReference type="NCBI Taxonomy" id="2761396"/>
    <lineage>
        <taxon>Eukaryota</taxon>
        <taxon>Fungi</taxon>
        <taxon>Fungi incertae sedis</taxon>
        <taxon>Zoopagomycota</taxon>
        <taxon>Kickxellomycotina</taxon>
        <taxon>Kickxellomycetes</taxon>
        <taxon>Kickxellales</taxon>
        <taxon>Kickxellaceae</taxon>
        <taxon>Coemansia</taxon>
    </lineage>
</organism>
<feature type="compositionally biased region" description="Gly residues" evidence="2">
    <location>
        <begin position="22"/>
        <end position="34"/>
    </location>
</feature>
<dbReference type="PROSITE" id="PS50192">
    <property type="entry name" value="T_SNARE"/>
    <property type="match status" value="1"/>
</dbReference>
<dbReference type="InterPro" id="IPR000727">
    <property type="entry name" value="T_SNARE_dom"/>
</dbReference>
<feature type="compositionally biased region" description="Low complexity" evidence="2">
    <location>
        <begin position="61"/>
        <end position="77"/>
    </location>
</feature>
<sequence length="328" mass="36230">MSSYSTSQHQSYSSSRASSRLQGGGGGGGGGGSRPQGSPGSYGAQGGDRPAGYHDSSAGIRAHASASRQSRAQPSNRYQSATPPSRRTAEESDEEYDGIKAQINRVKMDTLESTRNSLRTLEQTDKVATSTLAKLGQQTEQILNIDRKLEQTSITAQDSVAETSRLRTLNKSIFHFSVKNPLTKGRRREQEILLNEDRRNQELRANERRVRGIHESHRRVERFAETKGPAVRKPAGRMDASGRIIPDRDAARGERSRYMLDDEDPEIEDEIDRNLDSMSAAVGRLKQMSIATAVELKAQEDPLRRIVDNADKTSAHVGLASHHLDRIK</sequence>
<evidence type="ECO:0000313" key="5">
    <source>
        <dbReference type="Proteomes" id="UP001140217"/>
    </source>
</evidence>
<evidence type="ECO:0000256" key="2">
    <source>
        <dbReference type="SAM" id="MobiDB-lite"/>
    </source>
</evidence>
<dbReference type="AlphaFoldDB" id="A0A9W8LHR3"/>
<gene>
    <name evidence="4" type="primary">SEC9</name>
    <name evidence="4" type="ORF">H4R18_003402</name>
</gene>
<dbReference type="GO" id="GO:0005886">
    <property type="term" value="C:plasma membrane"/>
    <property type="evidence" value="ECO:0007669"/>
    <property type="project" value="TreeGrafter"/>
</dbReference>
<dbReference type="PANTHER" id="PTHR19305:SF9">
    <property type="entry name" value="SYNAPTOSOMAL-ASSOCIATED PROTEIN 29"/>
    <property type="match status" value="1"/>
</dbReference>
<accession>A0A9W8LHR3</accession>
<comment type="caution">
    <text evidence="4">The sequence shown here is derived from an EMBL/GenBank/DDBJ whole genome shotgun (WGS) entry which is preliminary data.</text>
</comment>
<dbReference type="Gene3D" id="1.20.5.110">
    <property type="match status" value="2"/>
</dbReference>
<feature type="domain" description="T-SNARE coiled-coil homology" evidence="3">
    <location>
        <begin position="265"/>
        <end position="327"/>
    </location>
</feature>
<feature type="compositionally biased region" description="Low complexity" evidence="2">
    <location>
        <begin position="1"/>
        <end position="21"/>
    </location>
</feature>
<dbReference type="GO" id="GO:0006906">
    <property type="term" value="P:vesicle fusion"/>
    <property type="evidence" value="ECO:0007669"/>
    <property type="project" value="TreeGrafter"/>
</dbReference>
<reference evidence="4" key="1">
    <citation type="submission" date="2022-07" db="EMBL/GenBank/DDBJ databases">
        <title>Phylogenomic reconstructions and comparative analyses of Kickxellomycotina fungi.</title>
        <authorList>
            <person name="Reynolds N.K."/>
            <person name="Stajich J.E."/>
            <person name="Barry K."/>
            <person name="Grigoriev I.V."/>
            <person name="Crous P."/>
            <person name="Smith M.E."/>
        </authorList>
    </citation>
    <scope>NUCLEOTIDE SEQUENCE</scope>
    <source>
        <strain evidence="4">NBRC 105414</strain>
    </source>
</reference>
<protein>
    <submittedName>
        <fullName evidence="4">Protein transport protein S9 plasma membrane t-SNARE</fullName>
    </submittedName>
</protein>
<name>A0A9W8LHR3_9FUNG</name>
<dbReference type="PANTHER" id="PTHR19305">
    <property type="entry name" value="SYNAPTOSOMAL ASSOCIATED PROTEIN"/>
    <property type="match status" value="1"/>
</dbReference>
<dbReference type="GO" id="GO:0031201">
    <property type="term" value="C:SNARE complex"/>
    <property type="evidence" value="ECO:0007669"/>
    <property type="project" value="TreeGrafter"/>
</dbReference>
<dbReference type="Proteomes" id="UP001140217">
    <property type="component" value="Unassembled WGS sequence"/>
</dbReference>
<dbReference type="GO" id="GO:0019905">
    <property type="term" value="F:syntaxin binding"/>
    <property type="evidence" value="ECO:0007669"/>
    <property type="project" value="TreeGrafter"/>
</dbReference>
<comment type="similarity">
    <text evidence="1">Belongs to the SNAP-25 family.</text>
</comment>
<evidence type="ECO:0000259" key="3">
    <source>
        <dbReference type="PROSITE" id="PS50192"/>
    </source>
</evidence>
<dbReference type="OrthoDB" id="18679at2759"/>
<dbReference type="GO" id="GO:0005484">
    <property type="term" value="F:SNAP receptor activity"/>
    <property type="evidence" value="ECO:0007669"/>
    <property type="project" value="TreeGrafter"/>
</dbReference>
<evidence type="ECO:0000256" key="1">
    <source>
        <dbReference type="ARBA" id="ARBA00009480"/>
    </source>
</evidence>